<keyword evidence="1" id="KW-1133">Transmembrane helix</keyword>
<feature type="transmembrane region" description="Helical" evidence="1">
    <location>
        <begin position="223"/>
        <end position="245"/>
    </location>
</feature>
<evidence type="ECO:0000256" key="1">
    <source>
        <dbReference type="SAM" id="Phobius"/>
    </source>
</evidence>
<dbReference type="PANTHER" id="PTHR37305">
    <property type="entry name" value="INTEGRAL MEMBRANE PROTEIN-RELATED"/>
    <property type="match status" value="1"/>
</dbReference>
<dbReference type="EMBL" id="JAFHKS010000040">
    <property type="protein sequence ID" value="MBN3544120.1"/>
    <property type="molecule type" value="Genomic_DNA"/>
</dbReference>
<keyword evidence="1" id="KW-0812">Transmembrane</keyword>
<feature type="transmembrane region" description="Helical" evidence="1">
    <location>
        <begin position="99"/>
        <end position="127"/>
    </location>
</feature>
<feature type="transmembrane region" description="Helical" evidence="1">
    <location>
        <begin position="59"/>
        <end position="78"/>
    </location>
</feature>
<accession>A0ABS2Z7T0</accession>
<protein>
    <submittedName>
        <fullName evidence="2">ABC transporter permease</fullName>
    </submittedName>
</protein>
<keyword evidence="3" id="KW-1185">Reference proteome</keyword>
<feature type="transmembrane region" description="Helical" evidence="1">
    <location>
        <begin position="172"/>
        <end position="192"/>
    </location>
</feature>
<gene>
    <name evidence="2" type="ORF">JYA64_02295</name>
</gene>
<name>A0ABS2Z7T0_9BACL</name>
<dbReference type="PANTHER" id="PTHR37305:SF1">
    <property type="entry name" value="MEMBRANE PROTEIN"/>
    <property type="match status" value="1"/>
</dbReference>
<feature type="transmembrane region" description="Helical" evidence="1">
    <location>
        <begin position="20"/>
        <end position="39"/>
    </location>
</feature>
<proteinExistence type="predicted"/>
<organism evidence="2 3">
    <name type="scientific">Fictibacillus barbaricus</name>
    <dbReference type="NCBI Taxonomy" id="182136"/>
    <lineage>
        <taxon>Bacteria</taxon>
        <taxon>Bacillati</taxon>
        <taxon>Bacillota</taxon>
        <taxon>Bacilli</taxon>
        <taxon>Bacillales</taxon>
        <taxon>Fictibacillaceae</taxon>
        <taxon>Fictibacillus</taxon>
    </lineage>
</organism>
<reference evidence="2 3" key="1">
    <citation type="submission" date="2021-01" db="EMBL/GenBank/DDBJ databases">
        <title>Genome Sequencing of Type Strains.</title>
        <authorList>
            <person name="Lemaire J.F."/>
            <person name="Inderbitzin P."/>
            <person name="Collins S.B."/>
            <person name="Wespe N."/>
            <person name="Knight-Connoni V."/>
        </authorList>
    </citation>
    <scope>NUCLEOTIDE SEQUENCE [LARGE SCALE GENOMIC DNA]</scope>
    <source>
        <strain evidence="2 3">DSM 14730</strain>
    </source>
</reference>
<evidence type="ECO:0000313" key="2">
    <source>
        <dbReference type="EMBL" id="MBN3544120.1"/>
    </source>
</evidence>
<dbReference type="RefSeq" id="WP_188404285.1">
    <property type="nucleotide sequence ID" value="NZ_BMCE01000004.1"/>
</dbReference>
<dbReference type="Pfam" id="PF12730">
    <property type="entry name" value="ABC2_membrane_4"/>
    <property type="match status" value="1"/>
</dbReference>
<sequence length="252" mass="28050">MYNLILNENMKIYRRPRTWVMFGSIVSLVLIMSFILKLYGTEPITGWKAADSLFSLTQLAIIFCIVIAGDTVTSEFSSGTIKMLLTQSQTRGRVLFSKYISSIIFTLFMLVTCLVVSVLVNGVLYGFGGMNTPSPHGGVFHVLMMKYVTVLISAVMYVTVAFLISSLSRSNVLSTLLSILFFMLGPSLTATLKGFEWSKYILFANTDLMQYIVGKPMFQGMTLGLSITVLIVYFIGMNVLTWSVFSKRDVTA</sequence>
<evidence type="ECO:0000313" key="3">
    <source>
        <dbReference type="Proteomes" id="UP001319060"/>
    </source>
</evidence>
<keyword evidence="1" id="KW-0472">Membrane</keyword>
<comment type="caution">
    <text evidence="2">The sequence shown here is derived from an EMBL/GenBank/DDBJ whole genome shotgun (WGS) entry which is preliminary data.</text>
</comment>
<feature type="transmembrane region" description="Helical" evidence="1">
    <location>
        <begin position="147"/>
        <end position="165"/>
    </location>
</feature>
<dbReference type="Proteomes" id="UP001319060">
    <property type="component" value="Unassembled WGS sequence"/>
</dbReference>